<dbReference type="EMBL" id="JAAIUW010000012">
    <property type="protein sequence ID" value="KAF7805428.1"/>
    <property type="molecule type" value="Genomic_DNA"/>
</dbReference>
<dbReference type="Proteomes" id="UP000634136">
    <property type="component" value="Unassembled WGS sequence"/>
</dbReference>
<reference evidence="1" key="1">
    <citation type="submission" date="2020-09" db="EMBL/GenBank/DDBJ databases">
        <title>Genome-Enabled Discovery of Anthraquinone Biosynthesis in Senna tora.</title>
        <authorList>
            <person name="Kang S.-H."/>
            <person name="Pandey R.P."/>
            <person name="Lee C.-M."/>
            <person name="Sim J.-S."/>
            <person name="Jeong J.-T."/>
            <person name="Choi B.-S."/>
            <person name="Jung M."/>
            <person name="Ginzburg D."/>
            <person name="Zhao K."/>
            <person name="Won S.Y."/>
            <person name="Oh T.-J."/>
            <person name="Yu Y."/>
            <person name="Kim N.-H."/>
            <person name="Lee O.R."/>
            <person name="Lee T.-H."/>
            <person name="Bashyal P."/>
            <person name="Kim T.-S."/>
            <person name="Lee W.-H."/>
            <person name="Kawkins C."/>
            <person name="Kim C.-K."/>
            <person name="Kim J.S."/>
            <person name="Ahn B.O."/>
            <person name="Rhee S.Y."/>
            <person name="Sohng J.K."/>
        </authorList>
    </citation>
    <scope>NUCLEOTIDE SEQUENCE</scope>
    <source>
        <tissue evidence="1">Leaf</tissue>
    </source>
</reference>
<accession>A0A834W189</accession>
<protein>
    <submittedName>
        <fullName evidence="1">Uncharacterized protein</fullName>
    </submittedName>
</protein>
<organism evidence="1 2">
    <name type="scientific">Senna tora</name>
    <dbReference type="NCBI Taxonomy" id="362788"/>
    <lineage>
        <taxon>Eukaryota</taxon>
        <taxon>Viridiplantae</taxon>
        <taxon>Streptophyta</taxon>
        <taxon>Embryophyta</taxon>
        <taxon>Tracheophyta</taxon>
        <taxon>Spermatophyta</taxon>
        <taxon>Magnoliopsida</taxon>
        <taxon>eudicotyledons</taxon>
        <taxon>Gunneridae</taxon>
        <taxon>Pentapetalae</taxon>
        <taxon>rosids</taxon>
        <taxon>fabids</taxon>
        <taxon>Fabales</taxon>
        <taxon>Fabaceae</taxon>
        <taxon>Caesalpinioideae</taxon>
        <taxon>Cassia clade</taxon>
        <taxon>Senna</taxon>
    </lineage>
</organism>
<keyword evidence="2" id="KW-1185">Reference proteome</keyword>
<evidence type="ECO:0000313" key="2">
    <source>
        <dbReference type="Proteomes" id="UP000634136"/>
    </source>
</evidence>
<dbReference type="AlphaFoldDB" id="A0A834W189"/>
<comment type="caution">
    <text evidence="1">The sequence shown here is derived from an EMBL/GenBank/DDBJ whole genome shotgun (WGS) entry which is preliminary data.</text>
</comment>
<proteinExistence type="predicted"/>
<name>A0A834W189_9FABA</name>
<evidence type="ECO:0000313" key="1">
    <source>
        <dbReference type="EMBL" id="KAF7805428.1"/>
    </source>
</evidence>
<sequence>MRARKATESRWQFQNGTNLDTSHHWRKTTINMPKVGIKIVINPVNAWTN</sequence>
<gene>
    <name evidence="1" type="ORF">G2W53_037589</name>
</gene>